<dbReference type="Proteomes" id="UP000680714">
    <property type="component" value="Unassembled WGS sequence"/>
</dbReference>
<sequence>MCTLVLLRRPDHPWPILVAANRDEMAGRPWKAPARHWPDRPEIIAGLDELAQGSWLGMNDHGVVAAILNRVGTLGPAPGKRSRGELVLDALDHADAAEAARAFADLNGRAWRPFNLILADNRDAFWIKSEGRGPIQVAAIAPGLHMISAMDLDDTASPRLAAYLPRFQAASPPDPEAGDWQAWQSLMADGGEGSDTEETAAMCFLRPSGFGTVSSSLIALPEMGSEASPRWWFASGAPDQKAYSLI</sequence>
<dbReference type="Gene3D" id="3.60.60.10">
    <property type="entry name" value="Penicillin V Acylase, Chain A"/>
    <property type="match status" value="1"/>
</dbReference>
<dbReference type="Pfam" id="PF05742">
    <property type="entry name" value="TANGO2"/>
    <property type="match status" value="1"/>
</dbReference>
<accession>A0ABS5ICY6</accession>
<comment type="caution">
    <text evidence="1">The sequence shown here is derived from an EMBL/GenBank/DDBJ whole genome shotgun (WGS) entry which is preliminary data.</text>
</comment>
<dbReference type="EMBL" id="JAGTUF010000009">
    <property type="protein sequence ID" value="MBR9972287.1"/>
    <property type="molecule type" value="Genomic_DNA"/>
</dbReference>
<name>A0ABS5ICY6_9PROT</name>
<protein>
    <submittedName>
        <fullName evidence="1">NRDE family protein</fullName>
    </submittedName>
</protein>
<dbReference type="InterPro" id="IPR008551">
    <property type="entry name" value="TANGO2"/>
</dbReference>
<proteinExistence type="predicted"/>
<keyword evidence="2" id="KW-1185">Reference proteome</keyword>
<dbReference type="PANTHER" id="PTHR17985">
    <property type="entry name" value="SER/THR-RICH PROTEIN T10 IN DGCR REGION"/>
    <property type="match status" value="1"/>
</dbReference>
<gene>
    <name evidence="1" type="ORF">KEC16_11245</name>
</gene>
<organism evidence="1 2">
    <name type="scientific">Magnetospirillum sulfuroxidans</name>
    <dbReference type="NCBI Taxonomy" id="611300"/>
    <lineage>
        <taxon>Bacteria</taxon>
        <taxon>Pseudomonadati</taxon>
        <taxon>Pseudomonadota</taxon>
        <taxon>Alphaproteobacteria</taxon>
        <taxon>Rhodospirillales</taxon>
        <taxon>Rhodospirillaceae</taxon>
        <taxon>Magnetospirillum</taxon>
    </lineage>
</organism>
<dbReference type="PANTHER" id="PTHR17985:SF8">
    <property type="entry name" value="TRANSPORT AND GOLGI ORGANIZATION PROTEIN 2 HOMOLOG"/>
    <property type="match status" value="1"/>
</dbReference>
<reference evidence="1 2" key="1">
    <citation type="submission" date="2021-04" db="EMBL/GenBank/DDBJ databases">
        <title>Magnetospirillum sulfuroxidans sp. nov., a facultative chemolithoautotrophic sulfur-oxidizing alphaproteobacterium isolated from freshwater sediment and proposals for Paramagetospirillum gen. nov., and Magnetospirillaceae fam. nov.</title>
        <authorList>
            <person name="Koziaeva V."/>
            <person name="Geelhoed J.S."/>
            <person name="Sorokin D.Y."/>
            <person name="Grouzdev D.S."/>
        </authorList>
    </citation>
    <scope>NUCLEOTIDE SEQUENCE [LARGE SCALE GENOMIC DNA]</scope>
    <source>
        <strain evidence="1 2">J10</strain>
    </source>
</reference>
<evidence type="ECO:0000313" key="2">
    <source>
        <dbReference type="Proteomes" id="UP000680714"/>
    </source>
</evidence>
<dbReference type="RefSeq" id="WP_211548888.1">
    <property type="nucleotide sequence ID" value="NZ_JAGTUF010000009.1"/>
</dbReference>
<evidence type="ECO:0000313" key="1">
    <source>
        <dbReference type="EMBL" id="MBR9972287.1"/>
    </source>
</evidence>